<organism evidence="9 10">
    <name type="scientific">Desulforudis audaxviator (strain MP104C)</name>
    <dbReference type="NCBI Taxonomy" id="477974"/>
    <lineage>
        <taxon>Bacteria</taxon>
        <taxon>Bacillati</taxon>
        <taxon>Bacillota</taxon>
        <taxon>Clostridia</taxon>
        <taxon>Thermoanaerobacterales</taxon>
        <taxon>Candidatus Desulforudaceae</taxon>
        <taxon>Candidatus Desulforudis</taxon>
    </lineage>
</organism>
<keyword evidence="6 8" id="KW-1133">Transmembrane helix</keyword>
<evidence type="ECO:0000256" key="5">
    <source>
        <dbReference type="ARBA" id="ARBA00022984"/>
    </source>
</evidence>
<keyword evidence="2" id="KW-1003">Cell membrane</keyword>
<proteinExistence type="predicted"/>
<dbReference type="AlphaFoldDB" id="B1I5B1"/>
<dbReference type="HOGENOM" id="CLU_2272814_0_0_9"/>
<dbReference type="GO" id="GO:0005886">
    <property type="term" value="C:plasma membrane"/>
    <property type="evidence" value="ECO:0007669"/>
    <property type="project" value="UniProtKB-SubCell"/>
</dbReference>
<evidence type="ECO:0000256" key="8">
    <source>
        <dbReference type="SAM" id="Phobius"/>
    </source>
</evidence>
<evidence type="ECO:0000256" key="2">
    <source>
        <dbReference type="ARBA" id="ARBA00022475"/>
    </source>
</evidence>
<sequence>MRELKLLLSLVLLNSLQHAGLAAATSLMALVNLFVLSWLLPRRLPGLFDRSFFTFGGGVLMAAAVLGGVVLVLDGFLAAHLAGGGERPGWASAPVLGSTCAR</sequence>
<dbReference type="EMBL" id="CP000860">
    <property type="protein sequence ID" value="ACA60180.1"/>
    <property type="molecule type" value="Genomic_DNA"/>
</dbReference>
<dbReference type="Pfam" id="PF03023">
    <property type="entry name" value="MurJ"/>
    <property type="match status" value="1"/>
</dbReference>
<dbReference type="STRING" id="477974.Daud_1680"/>
<name>B1I5B1_DESAP</name>
<reference evidence="9 10" key="2">
    <citation type="journal article" date="2008" name="Science">
        <title>Environmental genomics reveals a single-species ecosystem deep within Earth.</title>
        <authorList>
            <person name="Chivian D."/>
            <person name="Brodie E.L."/>
            <person name="Alm E.J."/>
            <person name="Culley D.E."/>
            <person name="Dehal P.S."/>
            <person name="Desantis T.Z."/>
            <person name="Gihring T.M."/>
            <person name="Lapidus A."/>
            <person name="Lin L.H."/>
            <person name="Lowry S.R."/>
            <person name="Moser D.P."/>
            <person name="Richardson P.M."/>
            <person name="Southam G."/>
            <person name="Wanger G."/>
            <person name="Pratt L.M."/>
            <person name="Andersen G.L."/>
            <person name="Hazen T.C."/>
            <person name="Brockman F.J."/>
            <person name="Arkin A.P."/>
            <person name="Onstott T.C."/>
        </authorList>
    </citation>
    <scope>NUCLEOTIDE SEQUENCE [LARGE SCALE GENOMIC DNA]</scope>
    <source>
        <strain evidence="9 10">MP104C</strain>
    </source>
</reference>
<evidence type="ECO:0000313" key="10">
    <source>
        <dbReference type="Proteomes" id="UP000008544"/>
    </source>
</evidence>
<evidence type="ECO:0000256" key="6">
    <source>
        <dbReference type="ARBA" id="ARBA00022989"/>
    </source>
</evidence>
<evidence type="ECO:0000256" key="7">
    <source>
        <dbReference type="ARBA" id="ARBA00023136"/>
    </source>
</evidence>
<dbReference type="Proteomes" id="UP000008544">
    <property type="component" value="Chromosome"/>
</dbReference>
<feature type="transmembrane region" description="Helical" evidence="8">
    <location>
        <begin position="52"/>
        <end position="73"/>
    </location>
</feature>
<reference evidence="10" key="1">
    <citation type="submission" date="2007-10" db="EMBL/GenBank/DDBJ databases">
        <title>Complete sequence of chromosome of Desulforudis audaxviator MP104C.</title>
        <authorList>
            <person name="Copeland A."/>
            <person name="Lucas S."/>
            <person name="Lapidus A."/>
            <person name="Barry K."/>
            <person name="Glavina del Rio T."/>
            <person name="Dalin E."/>
            <person name="Tice H."/>
            <person name="Bruce D."/>
            <person name="Pitluck S."/>
            <person name="Lowry S.R."/>
            <person name="Larimer F."/>
            <person name="Land M.L."/>
            <person name="Hauser L."/>
            <person name="Kyrpides N."/>
            <person name="Ivanova N.N."/>
            <person name="Richardson P."/>
        </authorList>
    </citation>
    <scope>NUCLEOTIDE SEQUENCE [LARGE SCALE GENOMIC DNA]</scope>
    <source>
        <strain evidence="10">MP104C</strain>
    </source>
</reference>
<evidence type="ECO:0000313" key="9">
    <source>
        <dbReference type="EMBL" id="ACA60180.1"/>
    </source>
</evidence>
<dbReference type="GO" id="GO:0008360">
    <property type="term" value="P:regulation of cell shape"/>
    <property type="evidence" value="ECO:0007669"/>
    <property type="project" value="UniProtKB-KW"/>
</dbReference>
<accession>B1I5B1</accession>
<gene>
    <name evidence="9" type="ordered locus">Daud_1680</name>
</gene>
<comment type="subcellular location">
    <subcellularLocation>
        <location evidence="1">Cell membrane</location>
        <topology evidence="1">Multi-pass membrane protein</topology>
    </subcellularLocation>
</comment>
<dbReference type="InterPro" id="IPR004268">
    <property type="entry name" value="MurJ"/>
</dbReference>
<keyword evidence="7 8" id="KW-0472">Membrane</keyword>
<evidence type="ECO:0000256" key="4">
    <source>
        <dbReference type="ARBA" id="ARBA00022960"/>
    </source>
</evidence>
<evidence type="ECO:0000256" key="1">
    <source>
        <dbReference type="ARBA" id="ARBA00004651"/>
    </source>
</evidence>
<dbReference type="GO" id="GO:0009252">
    <property type="term" value="P:peptidoglycan biosynthetic process"/>
    <property type="evidence" value="ECO:0007669"/>
    <property type="project" value="UniProtKB-KW"/>
</dbReference>
<dbReference type="KEGG" id="dau:Daud_1680"/>
<keyword evidence="3 8" id="KW-0812">Transmembrane</keyword>
<keyword evidence="5" id="KW-0573">Peptidoglycan synthesis</keyword>
<dbReference type="eggNOG" id="COG0728">
    <property type="taxonomic scope" value="Bacteria"/>
</dbReference>
<evidence type="ECO:0000256" key="3">
    <source>
        <dbReference type="ARBA" id="ARBA00022692"/>
    </source>
</evidence>
<keyword evidence="10" id="KW-1185">Reference proteome</keyword>
<protein>
    <submittedName>
        <fullName evidence="9">Uncharacterized protein</fullName>
    </submittedName>
</protein>
<feature type="transmembrane region" description="Helical" evidence="8">
    <location>
        <begin position="20"/>
        <end position="40"/>
    </location>
</feature>
<keyword evidence="4" id="KW-0133">Cell shape</keyword>